<proteinExistence type="predicted"/>
<dbReference type="EMBL" id="BCNO01000001">
    <property type="protein sequence ID" value="GAQ93938.1"/>
    <property type="molecule type" value="Genomic_DNA"/>
</dbReference>
<evidence type="ECO:0000259" key="1">
    <source>
        <dbReference type="Pfam" id="PF08349"/>
    </source>
</evidence>
<dbReference type="RefSeq" id="WP_059175428.1">
    <property type="nucleotide sequence ID" value="NZ_BCNO01000001.1"/>
</dbReference>
<dbReference type="Proteomes" id="UP000054976">
    <property type="component" value="Unassembled WGS sequence"/>
</dbReference>
<dbReference type="AlphaFoldDB" id="A0A0U9HP16"/>
<dbReference type="Pfam" id="PF04463">
    <property type="entry name" value="2-thiour_desulf"/>
    <property type="match status" value="1"/>
</dbReference>
<gene>
    <name evidence="2" type="ORF">TAGGR_1103</name>
</gene>
<dbReference type="Pfam" id="PF08349">
    <property type="entry name" value="DUF1722"/>
    <property type="match status" value="1"/>
</dbReference>
<dbReference type="OrthoDB" id="9797779at2"/>
<comment type="caution">
    <text evidence="2">The sequence shown here is derived from an EMBL/GenBank/DDBJ whole genome shotgun (WGS) entry which is preliminary data.</text>
</comment>
<dbReference type="STRING" id="86166.TAGGR_1103"/>
<protein>
    <submittedName>
        <fullName evidence="2">Uncharacterized conserved protein YbgA, DUF1722 family</fullName>
    </submittedName>
</protein>
<sequence>MAKPKIVISRCFFQPVRYNGGIVIDQFVEKLKPYIEYLDFCPESDIGLGVPRQRLIIVEDGLSKRLIQPETGKDFTEPMIDYANKTVSSIDEIDGFILKAKSPSCGVGSTKLYRDGSIAGKTDGFFAEAIKKSFPHLPVEDEGRLRDEGIRKHFLTRVFAFSELRQLCKDPKPKYLVDFHSKYKFLIMSYSQKHLQELGQIVADGKMSIEDKIDKYKEKFYQAFAKKTNRKRNVNVFMHILGYVSKNLNEREKKHILQLIDRYSKGNIEMKVITELFKSLAYRFENKYILLQKFLEPYPPELES</sequence>
<dbReference type="PANTHER" id="PTHR30087:SF0">
    <property type="entry name" value="INNER MEMBRANE PROTEIN"/>
    <property type="match status" value="1"/>
</dbReference>
<name>A0A0U9HP16_9BACT</name>
<dbReference type="InterPro" id="IPR013560">
    <property type="entry name" value="DUF1722"/>
</dbReference>
<dbReference type="PANTHER" id="PTHR30087">
    <property type="entry name" value="INNER MEMBRANE PROTEIN"/>
    <property type="match status" value="1"/>
</dbReference>
<accession>A0A0U9HP16</accession>
<keyword evidence="3" id="KW-1185">Reference proteome</keyword>
<reference evidence="3" key="1">
    <citation type="submission" date="2016-01" db="EMBL/GenBank/DDBJ databases">
        <title>Draft genome sequence of Thermodesulfovibrio aggregans strain TGE-P1.</title>
        <authorList>
            <person name="Sekiguchi Y."/>
            <person name="Ohashi A."/>
            <person name="Matsuura N."/>
            <person name="Tourlousse M.D."/>
        </authorList>
    </citation>
    <scope>NUCLEOTIDE SEQUENCE [LARGE SCALE GENOMIC DNA]</scope>
    <source>
        <strain evidence="3">TGE-P1</strain>
    </source>
</reference>
<evidence type="ECO:0000313" key="2">
    <source>
        <dbReference type="EMBL" id="GAQ93938.1"/>
    </source>
</evidence>
<dbReference type="InterPro" id="IPR007553">
    <property type="entry name" value="2-thiour_desulf"/>
</dbReference>
<organism evidence="2 3">
    <name type="scientific">Thermodesulfovibrio aggregans</name>
    <dbReference type="NCBI Taxonomy" id="86166"/>
    <lineage>
        <taxon>Bacteria</taxon>
        <taxon>Pseudomonadati</taxon>
        <taxon>Nitrospirota</taxon>
        <taxon>Thermodesulfovibrionia</taxon>
        <taxon>Thermodesulfovibrionales</taxon>
        <taxon>Thermodesulfovibrionaceae</taxon>
        <taxon>Thermodesulfovibrio</taxon>
    </lineage>
</organism>
<feature type="domain" description="DUF1722" evidence="1">
    <location>
        <begin position="184"/>
        <end position="299"/>
    </location>
</feature>
<evidence type="ECO:0000313" key="3">
    <source>
        <dbReference type="Proteomes" id="UP000054976"/>
    </source>
</evidence>